<keyword evidence="3" id="KW-1185">Reference proteome</keyword>
<dbReference type="PANTHER" id="PTHR46289">
    <property type="entry name" value="52 KDA REPRESSOR OF THE INHIBITOR OF THE PROTEIN KINASE-LIKE PROTEIN-RELATED"/>
    <property type="match status" value="1"/>
</dbReference>
<dbReference type="InterPro" id="IPR008906">
    <property type="entry name" value="HATC_C_dom"/>
</dbReference>
<dbReference type="InterPro" id="IPR052958">
    <property type="entry name" value="IFN-induced_PKR_regulator"/>
</dbReference>
<protein>
    <recommendedName>
        <fullName evidence="1">HAT C-terminal dimerisation domain-containing protein</fullName>
    </recommendedName>
</protein>
<dbReference type="OrthoDB" id="10037534at2759"/>
<dbReference type="AlphaFoldDB" id="A0A9N9SW24"/>
<gene>
    <name evidence="2" type="ORF">DIABBA_LOCUS2964</name>
</gene>
<reference evidence="2" key="1">
    <citation type="submission" date="2022-01" db="EMBL/GenBank/DDBJ databases">
        <authorList>
            <person name="King R."/>
        </authorList>
    </citation>
    <scope>NUCLEOTIDE SEQUENCE</scope>
</reference>
<evidence type="ECO:0000313" key="3">
    <source>
        <dbReference type="Proteomes" id="UP001153709"/>
    </source>
</evidence>
<dbReference type="EMBL" id="OU898277">
    <property type="protein sequence ID" value="CAG9829109.1"/>
    <property type="molecule type" value="Genomic_DNA"/>
</dbReference>
<sequence>MTSILLNIDRDIFQEDETKDAGNKILSYLFYVADLLKASYSSCAWNVIFEVVYLNQNGVLGLQITDTNNYCKYQNKVSDFMINSSGIWLDSLLVSQLREHGVQKLYLIVLSCDSFFYNGELLTNNNQVFGLYIPNIDDTFNNQVTVIFDSFVFTPNTAGCVTWEDVSTKYVEKGRWGLQKQLNSNGGCEWFQQGWFSVKLIDEPFNITKSLQNLDDSLPTSEKLKQLEAITTYSEDFKPQDVYFLLKKLLNCQDLSMGDLSILKRISANFCDIPNNVKRDAERLFHTNHMILKIVSIVGSIIETNTAYTIGNILQIISCNLNQNKELYLARNFISCQPLSENDYSTNLIYYGNTKTAEQVMLFSVIAFQSNDLFDEQYDTSQILGISTLVTSETSITRFKITFKHDQYNDPSYSCACWNNHKWTYFHTLQSKYNTSCYINDLQYCEYVTLANLDINKILNDVYSKDDEQDSKCDESSYCTTTLQVTLNALNNHFSELEASSIDTVFNIFNKINLDTEQQLEYMADIIDLLMNLDREILAKAQTHNNSTEKLHECINRLVKDYKDEYEYFIKDVISNEAQVDSCHTALLINNTYQSKVGTSEYYTIVTVYFNDALFIGEYNTVDEKNGIIVGVAVSDDNLQLSMSMSFENYKNNTNCVYWKHKALDSKTETGYWAPISKCPCASTEGTYFALLESHNVTNDLEQVFNSNVSIDEQLQRVISILDIHNQNLEAFDVHLVASILGKLLNESTVTTQHMDFSSAIISKLYLVNTNVLQQSQEKYGATDNILYTLDETTQLCNDTFSSGILYNNFLLTKINVQNSNITGVILNKCTESLCNITPLYSNQTIEESADKNSFKTALLFSEALQKQIDENIDPVNLIVSVHFSSQLFREQQQRSLSTSKILGIILEGINEKLAGSIYLIHNKDNIEKTANSSCAYWKYQMGHFKKECTKLNFKINKHFEIFMNEAVAEAEKSDVEQTFPLLRQRKTKLQFSYEGTDETVFDPKQKFKISFYFQILDTIQSLQRRFGGIDKLHDLFGFLGNFQNLDSDVIKRSCMDLDLALQIQHAGNVCKDIDGLDLHNEILSYKVLNLFTDSGKISDSPIDILNYITKKNLQSLFPNLFIALRIFLTLPISVASGERSFSKLKLIKNYLRTSMCQERLSDLAVISIENKICEAIDHNEMINELASVKARRVML</sequence>
<proteinExistence type="predicted"/>
<dbReference type="Pfam" id="PF05699">
    <property type="entry name" value="Dimer_Tnp_hAT"/>
    <property type="match status" value="1"/>
</dbReference>
<evidence type="ECO:0000313" key="2">
    <source>
        <dbReference type="EMBL" id="CAG9829109.1"/>
    </source>
</evidence>
<organism evidence="2 3">
    <name type="scientific">Diabrotica balteata</name>
    <name type="common">Banded cucumber beetle</name>
    <dbReference type="NCBI Taxonomy" id="107213"/>
    <lineage>
        <taxon>Eukaryota</taxon>
        <taxon>Metazoa</taxon>
        <taxon>Ecdysozoa</taxon>
        <taxon>Arthropoda</taxon>
        <taxon>Hexapoda</taxon>
        <taxon>Insecta</taxon>
        <taxon>Pterygota</taxon>
        <taxon>Neoptera</taxon>
        <taxon>Endopterygota</taxon>
        <taxon>Coleoptera</taxon>
        <taxon>Polyphaga</taxon>
        <taxon>Cucujiformia</taxon>
        <taxon>Chrysomeloidea</taxon>
        <taxon>Chrysomelidae</taxon>
        <taxon>Galerucinae</taxon>
        <taxon>Diabroticina</taxon>
        <taxon>Diabroticites</taxon>
        <taxon>Diabrotica</taxon>
    </lineage>
</organism>
<feature type="domain" description="HAT C-terminal dimerisation" evidence="1">
    <location>
        <begin position="1101"/>
        <end position="1172"/>
    </location>
</feature>
<accession>A0A9N9SW24</accession>
<dbReference type="PANTHER" id="PTHR46289:SF19">
    <property type="entry name" value="ZINC FINGER MYM-TYPE CONTAINING 1"/>
    <property type="match status" value="1"/>
</dbReference>
<dbReference type="Proteomes" id="UP001153709">
    <property type="component" value="Chromosome 2"/>
</dbReference>
<name>A0A9N9SW24_DIABA</name>
<dbReference type="GO" id="GO:0046983">
    <property type="term" value="F:protein dimerization activity"/>
    <property type="evidence" value="ECO:0007669"/>
    <property type="project" value="InterPro"/>
</dbReference>
<evidence type="ECO:0000259" key="1">
    <source>
        <dbReference type="Pfam" id="PF05699"/>
    </source>
</evidence>